<dbReference type="PANTHER" id="PTHR10720">
    <property type="entry name" value="HEME OXYGENASE"/>
    <property type="match status" value="1"/>
</dbReference>
<dbReference type="PROSITE" id="PS00593">
    <property type="entry name" value="HEME_OXYGENASE"/>
    <property type="match status" value="1"/>
</dbReference>
<dbReference type="PANTHER" id="PTHR10720:SF0">
    <property type="entry name" value="HEME OXYGENASE"/>
    <property type="match status" value="1"/>
</dbReference>
<feature type="binding site" evidence="8">
    <location>
        <position position="176"/>
    </location>
    <ligand>
        <name>heme b</name>
        <dbReference type="ChEBI" id="CHEBI:60344"/>
    </ligand>
</feature>
<keyword evidence="3 8" id="KW-0349">Heme</keyword>
<evidence type="ECO:0000256" key="7">
    <source>
        <dbReference type="ARBA" id="ARBA00048328"/>
    </source>
</evidence>
<dbReference type="PIRSF" id="PIRSF000343">
    <property type="entry name" value="Haem_Oase"/>
    <property type="match status" value="1"/>
</dbReference>
<dbReference type="InterPro" id="IPR018207">
    <property type="entry name" value="Haem_oxygenase_CS"/>
</dbReference>
<dbReference type="HOGENOM" id="CLU_057050_2_0_3"/>
<dbReference type="EC" id="1.14.14.18" evidence="2"/>
<dbReference type="GO" id="GO:0006788">
    <property type="term" value="P:heme oxidation"/>
    <property type="evidence" value="ECO:0007669"/>
    <property type="project" value="InterPro"/>
</dbReference>
<evidence type="ECO:0000256" key="5">
    <source>
        <dbReference type="ARBA" id="ARBA00023002"/>
    </source>
</evidence>
<dbReference type="GO" id="GO:0006979">
    <property type="term" value="P:response to oxidative stress"/>
    <property type="evidence" value="ECO:0007669"/>
    <property type="project" value="TreeGrafter"/>
</dbReference>
<dbReference type="EMBL" id="CP000828">
    <property type="protein sequence ID" value="ABW25522.1"/>
    <property type="molecule type" value="Genomic_DNA"/>
</dbReference>
<evidence type="ECO:0000256" key="6">
    <source>
        <dbReference type="ARBA" id="ARBA00023004"/>
    </source>
</evidence>
<dbReference type="SUPFAM" id="SSF48613">
    <property type="entry name" value="Heme oxygenase-like"/>
    <property type="match status" value="1"/>
</dbReference>
<dbReference type="InterPro" id="IPR016053">
    <property type="entry name" value="Haem_Oase-like"/>
</dbReference>
<feature type="binding site" description="axial binding residue" evidence="9">
    <location>
        <position position="17"/>
    </location>
    <ligand>
        <name>heme b</name>
        <dbReference type="ChEBI" id="CHEBI:60344"/>
    </ligand>
    <ligandPart>
        <name>Fe</name>
        <dbReference type="ChEBI" id="CHEBI:18248"/>
    </ligandPart>
</feature>
<keyword evidence="5" id="KW-0560">Oxidoreductase</keyword>
<keyword evidence="6 9" id="KW-0408">Iron</keyword>
<feature type="binding site" evidence="8">
    <location>
        <position position="10"/>
    </location>
    <ligand>
        <name>heme b</name>
        <dbReference type="ChEBI" id="CHEBI:60344"/>
    </ligand>
</feature>
<dbReference type="eggNOG" id="COG5398">
    <property type="taxonomic scope" value="Bacteria"/>
</dbReference>
<dbReference type="Pfam" id="PF01126">
    <property type="entry name" value="Heme_oxygenase"/>
    <property type="match status" value="1"/>
</dbReference>
<dbReference type="AlphaFoldDB" id="B0CB32"/>
<dbReference type="GO" id="GO:0004392">
    <property type="term" value="F:heme oxygenase (decyclizing) activity"/>
    <property type="evidence" value="ECO:0007669"/>
    <property type="project" value="UniProtKB-EC"/>
</dbReference>
<dbReference type="Gene3D" id="1.20.910.10">
    <property type="entry name" value="Heme oxygenase-like"/>
    <property type="match status" value="1"/>
</dbReference>
<dbReference type="RefSeq" id="WP_012161128.1">
    <property type="nucleotide sequence ID" value="NC_009925.1"/>
</dbReference>
<evidence type="ECO:0000256" key="4">
    <source>
        <dbReference type="ARBA" id="ARBA00022723"/>
    </source>
</evidence>
<dbReference type="KEGG" id="amr:AM1_0466"/>
<name>B0CB32_ACAM1</name>
<evidence type="ECO:0000256" key="3">
    <source>
        <dbReference type="ARBA" id="ARBA00022617"/>
    </source>
</evidence>
<comment type="similarity">
    <text evidence="1">Belongs to the heme oxygenase family.</text>
</comment>
<sequence>MSCNLACALRQGTQHAHVLAENTALMKAWMKGMVALDAFRELLVNLYFVYGSLEQQLYSHQTHPVLGQIYWPSLNRQDNLRQDLVYFYGQDWQQHIRPRTAGLQYAARIGVVGLTAPERLVAHAYVRYMGDLSGGQQLQRIARTALSLPLKQGTRLYDFEDLPSVEAKKRFKQRYRDALNHLPIGPETVQQIVEEANLAFRLTCDLMQSLEADLQAALGEEAFQSILQGNRPPLHPARPSVA</sequence>
<dbReference type="GO" id="GO:0046872">
    <property type="term" value="F:metal ion binding"/>
    <property type="evidence" value="ECO:0007669"/>
    <property type="project" value="UniProtKB-KW"/>
</dbReference>
<dbReference type="Proteomes" id="UP000000268">
    <property type="component" value="Chromosome"/>
</dbReference>
<dbReference type="InterPro" id="IPR016084">
    <property type="entry name" value="Haem_Oase-like_multi-hlx"/>
</dbReference>
<organism evidence="10 11">
    <name type="scientific">Acaryochloris marina (strain MBIC 11017)</name>
    <dbReference type="NCBI Taxonomy" id="329726"/>
    <lineage>
        <taxon>Bacteria</taxon>
        <taxon>Bacillati</taxon>
        <taxon>Cyanobacteriota</taxon>
        <taxon>Cyanophyceae</taxon>
        <taxon>Acaryochloridales</taxon>
        <taxon>Acaryochloridaceae</taxon>
        <taxon>Acaryochloris</taxon>
    </lineage>
</organism>
<dbReference type="STRING" id="329726.AM1_0466"/>
<dbReference type="OrthoDB" id="5493802at2"/>
<evidence type="ECO:0000313" key="11">
    <source>
        <dbReference type="Proteomes" id="UP000000268"/>
    </source>
</evidence>
<evidence type="ECO:0000256" key="9">
    <source>
        <dbReference type="PIRSR" id="PIRSR000343-2"/>
    </source>
</evidence>
<dbReference type="InterPro" id="IPR002051">
    <property type="entry name" value="Haem_Oase"/>
</dbReference>
<evidence type="ECO:0000313" key="10">
    <source>
        <dbReference type="EMBL" id="ABW25522.1"/>
    </source>
</evidence>
<dbReference type="GO" id="GO:0020037">
    <property type="term" value="F:heme binding"/>
    <property type="evidence" value="ECO:0007669"/>
    <property type="project" value="TreeGrafter"/>
</dbReference>
<proteinExistence type="inferred from homology"/>
<dbReference type="PRINTS" id="PR00088">
    <property type="entry name" value="HAEMOXYGNASE"/>
</dbReference>
<comment type="catalytic activity">
    <reaction evidence="7">
        <text>heme b + 3 reduced [NADPH--hemoprotein reductase] + 3 O2 = biliverdin IXalpha + CO + Fe(2+) + 3 oxidized [NADPH--hemoprotein reductase] + 3 H2O + H(+)</text>
        <dbReference type="Rhea" id="RHEA:21764"/>
        <dbReference type="Rhea" id="RHEA-COMP:11964"/>
        <dbReference type="Rhea" id="RHEA-COMP:11965"/>
        <dbReference type="ChEBI" id="CHEBI:15377"/>
        <dbReference type="ChEBI" id="CHEBI:15378"/>
        <dbReference type="ChEBI" id="CHEBI:15379"/>
        <dbReference type="ChEBI" id="CHEBI:17245"/>
        <dbReference type="ChEBI" id="CHEBI:29033"/>
        <dbReference type="ChEBI" id="CHEBI:57618"/>
        <dbReference type="ChEBI" id="CHEBI:57991"/>
        <dbReference type="ChEBI" id="CHEBI:58210"/>
        <dbReference type="ChEBI" id="CHEBI:60344"/>
        <dbReference type="EC" id="1.14.14.18"/>
    </reaction>
</comment>
<keyword evidence="11" id="KW-1185">Reference proteome</keyword>
<accession>B0CB32</accession>
<evidence type="ECO:0000256" key="8">
    <source>
        <dbReference type="PIRSR" id="PIRSR000343-1"/>
    </source>
</evidence>
<feature type="binding site" evidence="8">
    <location>
        <position position="125"/>
    </location>
    <ligand>
        <name>heme b</name>
        <dbReference type="ChEBI" id="CHEBI:60344"/>
    </ligand>
</feature>
<protein>
    <recommendedName>
        <fullName evidence="2">heme oxygenase (biliverdin-producing)</fullName>
        <ecNumber evidence="2">1.14.14.18</ecNumber>
    </recommendedName>
</protein>
<keyword evidence="4 9" id="KW-0479">Metal-binding</keyword>
<dbReference type="CDD" id="cd19165">
    <property type="entry name" value="HemeO"/>
    <property type="match status" value="1"/>
</dbReference>
<reference evidence="10 11" key="1">
    <citation type="journal article" date="2008" name="Proc. Natl. Acad. Sci. U.S.A.">
        <title>Niche adaptation and genome expansion in the chlorophyll d-producing cyanobacterium Acaryochloris marina.</title>
        <authorList>
            <person name="Swingley W.D."/>
            <person name="Chen M."/>
            <person name="Cheung P.C."/>
            <person name="Conrad A.L."/>
            <person name="Dejesa L.C."/>
            <person name="Hao J."/>
            <person name="Honchak B.M."/>
            <person name="Karbach L.E."/>
            <person name="Kurdoglu A."/>
            <person name="Lahiri S."/>
            <person name="Mastrian S.D."/>
            <person name="Miyashita H."/>
            <person name="Page L."/>
            <person name="Ramakrishna P."/>
            <person name="Satoh S."/>
            <person name="Sattley W.M."/>
            <person name="Shimada Y."/>
            <person name="Taylor H.L."/>
            <person name="Tomo T."/>
            <person name="Tsuchiya T."/>
            <person name="Wang Z.T."/>
            <person name="Raymond J."/>
            <person name="Mimuro M."/>
            <person name="Blankenship R.E."/>
            <person name="Touchman J.W."/>
        </authorList>
    </citation>
    <scope>NUCLEOTIDE SEQUENCE [LARGE SCALE GENOMIC DNA]</scope>
    <source>
        <strain evidence="11">MBIC 11017</strain>
    </source>
</reference>
<evidence type="ECO:0000256" key="2">
    <source>
        <dbReference type="ARBA" id="ARBA00012360"/>
    </source>
</evidence>
<evidence type="ECO:0000256" key="1">
    <source>
        <dbReference type="ARBA" id="ARBA00006134"/>
    </source>
</evidence>
<dbReference type="GO" id="GO:0042167">
    <property type="term" value="P:heme catabolic process"/>
    <property type="evidence" value="ECO:0007669"/>
    <property type="project" value="TreeGrafter"/>
</dbReference>
<gene>
    <name evidence="10" type="ordered locus">AM1_0466</name>
</gene>